<reference evidence="1" key="1">
    <citation type="submission" date="2020-10" db="EMBL/GenBank/DDBJ databases">
        <authorList>
            <person name="Han B."/>
            <person name="Lu T."/>
            <person name="Zhao Q."/>
            <person name="Huang X."/>
            <person name="Zhao Y."/>
        </authorList>
    </citation>
    <scope>NUCLEOTIDE SEQUENCE</scope>
</reference>
<evidence type="ECO:0000313" key="1">
    <source>
        <dbReference type="EMBL" id="CAD6218246.1"/>
    </source>
</evidence>
<accession>A0A811N509</accession>
<protein>
    <submittedName>
        <fullName evidence="1">Uncharacterized protein</fullName>
    </submittedName>
</protein>
<dbReference type="OrthoDB" id="683861at2759"/>
<sequence length="254" mass="27333">MACQHLRSTSLPVRPHALVQEVEDELQRIRSGASASAPSLAGRLGDAYGRIEELVWLHGGRDALSSARWRSAVEAELDASVALLDLCQRVRDAVASAKQHVRAARHAVQRGDAVLARAAVRGYVRCLAKAGKLLSKRGAPANADGTPAAVKTLSEAVAVTVAVLQCVLSSLSMRVVDTRRKSRWCVVSKLLGSEWSLGLGVCKDLEGHEGAMSAQETLQELEDGVEAVESGLEHLFRPELLCSMCLPCKRRLEL</sequence>
<dbReference type="GO" id="GO:0048364">
    <property type="term" value="P:root development"/>
    <property type="evidence" value="ECO:0007669"/>
    <property type="project" value="InterPro"/>
</dbReference>
<name>A0A811N509_9POAL</name>
<dbReference type="InterPro" id="IPR004320">
    <property type="entry name" value="BPS1_pln"/>
</dbReference>
<gene>
    <name evidence="1" type="ORF">NCGR_LOCUS12160</name>
</gene>
<proteinExistence type="predicted"/>
<dbReference type="Proteomes" id="UP000604825">
    <property type="component" value="Unassembled WGS sequence"/>
</dbReference>
<dbReference type="EMBL" id="CAJGYO010000003">
    <property type="protein sequence ID" value="CAD6218246.1"/>
    <property type="molecule type" value="Genomic_DNA"/>
</dbReference>
<keyword evidence="2" id="KW-1185">Reference proteome</keyword>
<dbReference type="GO" id="GO:0048367">
    <property type="term" value="P:shoot system development"/>
    <property type="evidence" value="ECO:0007669"/>
    <property type="project" value="InterPro"/>
</dbReference>
<dbReference type="PANTHER" id="PTHR33070">
    <property type="entry name" value="OS06G0725500 PROTEIN"/>
    <property type="match status" value="1"/>
</dbReference>
<dbReference type="Pfam" id="PF03087">
    <property type="entry name" value="BPS1"/>
    <property type="match status" value="1"/>
</dbReference>
<dbReference type="PANTHER" id="PTHR33070:SF68">
    <property type="match status" value="1"/>
</dbReference>
<organism evidence="1 2">
    <name type="scientific">Miscanthus lutarioriparius</name>
    <dbReference type="NCBI Taxonomy" id="422564"/>
    <lineage>
        <taxon>Eukaryota</taxon>
        <taxon>Viridiplantae</taxon>
        <taxon>Streptophyta</taxon>
        <taxon>Embryophyta</taxon>
        <taxon>Tracheophyta</taxon>
        <taxon>Spermatophyta</taxon>
        <taxon>Magnoliopsida</taxon>
        <taxon>Liliopsida</taxon>
        <taxon>Poales</taxon>
        <taxon>Poaceae</taxon>
        <taxon>PACMAD clade</taxon>
        <taxon>Panicoideae</taxon>
        <taxon>Andropogonodae</taxon>
        <taxon>Andropogoneae</taxon>
        <taxon>Saccharinae</taxon>
        <taxon>Miscanthus</taxon>
    </lineage>
</organism>
<comment type="caution">
    <text evidence="1">The sequence shown here is derived from an EMBL/GenBank/DDBJ whole genome shotgun (WGS) entry which is preliminary data.</text>
</comment>
<evidence type="ECO:0000313" key="2">
    <source>
        <dbReference type="Proteomes" id="UP000604825"/>
    </source>
</evidence>
<dbReference type="AlphaFoldDB" id="A0A811N509"/>